<dbReference type="RefSeq" id="WP_015514419.1">
    <property type="nucleotide sequence ID" value="NC_021009.1"/>
</dbReference>
<proteinExistence type="predicted"/>
<dbReference type="AlphaFoldDB" id="D4J930"/>
<organism evidence="2 3">
    <name type="scientific">Coprococcus catus GD/7</name>
    <dbReference type="NCBI Taxonomy" id="717962"/>
    <lineage>
        <taxon>Bacteria</taxon>
        <taxon>Bacillati</taxon>
        <taxon>Bacillota</taxon>
        <taxon>Clostridia</taxon>
        <taxon>Lachnospirales</taxon>
        <taxon>Lachnospiraceae</taxon>
        <taxon>Coprococcus</taxon>
    </lineage>
</organism>
<dbReference type="HOGENOM" id="CLU_2435769_0_0_9"/>
<accession>D4J930</accession>
<sequence length="90" mass="9816">MINLENIALLICVLLLLETVFELIFIFVDAASKVAVGTVGVAFNVLAIILFDTFCRPVVSSTVFWAAVIICIVSMIFSFINVIKGLTTMD</sequence>
<keyword evidence="1" id="KW-0812">Transmembrane</keyword>
<dbReference type="KEGG" id="cct:CC1_21480"/>
<feature type="transmembrane region" description="Helical" evidence="1">
    <location>
        <begin position="63"/>
        <end position="83"/>
    </location>
</feature>
<reference evidence="2 3" key="2">
    <citation type="submission" date="2010-03" db="EMBL/GenBank/DDBJ databases">
        <authorList>
            <person name="Pajon A."/>
        </authorList>
    </citation>
    <scope>NUCLEOTIDE SEQUENCE [LARGE SCALE GENOMIC DNA]</scope>
    <source>
        <strain evidence="2 3">GD/7</strain>
    </source>
</reference>
<dbReference type="Proteomes" id="UP000008798">
    <property type="component" value="Chromosome"/>
</dbReference>
<evidence type="ECO:0000313" key="3">
    <source>
        <dbReference type="Proteomes" id="UP000008798"/>
    </source>
</evidence>
<name>D4J930_9FIRM</name>
<dbReference type="STRING" id="717962.CC1_21480"/>
<reference evidence="2 3" key="1">
    <citation type="submission" date="2010-03" db="EMBL/GenBank/DDBJ databases">
        <title>The genome sequence of Coprococcus catus GD/7.</title>
        <authorList>
            <consortium name="metaHIT consortium -- http://www.metahit.eu/"/>
            <person name="Pajon A."/>
            <person name="Turner K."/>
            <person name="Parkhill J."/>
            <person name="Duncan S."/>
            <person name="Flint H."/>
        </authorList>
    </citation>
    <scope>NUCLEOTIDE SEQUENCE [LARGE SCALE GENOMIC DNA]</scope>
    <source>
        <strain evidence="2 3">GD/7</strain>
    </source>
</reference>
<feature type="transmembrane region" description="Helical" evidence="1">
    <location>
        <begin position="7"/>
        <end position="28"/>
    </location>
</feature>
<keyword evidence="1" id="KW-1133">Transmembrane helix</keyword>
<dbReference type="PATRIC" id="fig|717962.3.peg.2067"/>
<evidence type="ECO:0000256" key="1">
    <source>
        <dbReference type="SAM" id="Phobius"/>
    </source>
</evidence>
<protein>
    <submittedName>
        <fullName evidence="2">Uncharacterized protein</fullName>
    </submittedName>
</protein>
<dbReference type="EMBL" id="FP929038">
    <property type="protein sequence ID" value="CBK80851.1"/>
    <property type="molecule type" value="Genomic_DNA"/>
</dbReference>
<gene>
    <name evidence="2" type="ORF">CC1_21480</name>
</gene>
<keyword evidence="1" id="KW-0472">Membrane</keyword>
<evidence type="ECO:0000313" key="2">
    <source>
        <dbReference type="EMBL" id="CBK80851.1"/>
    </source>
</evidence>
<feature type="transmembrane region" description="Helical" evidence="1">
    <location>
        <begin position="34"/>
        <end position="51"/>
    </location>
</feature>